<keyword evidence="6" id="KW-0966">Cell projection</keyword>
<evidence type="ECO:0000256" key="2">
    <source>
        <dbReference type="ARBA" id="ARBA00009677"/>
    </source>
</evidence>
<keyword evidence="6" id="KW-0282">Flagellum</keyword>
<reference evidence="6 7" key="1">
    <citation type="submission" date="2019-11" db="EMBL/GenBank/DDBJ databases">
        <authorList>
            <person name="Zheng R.K."/>
            <person name="Sun C.M."/>
        </authorList>
    </citation>
    <scope>NUCLEOTIDE SEQUENCE [LARGE SCALE GENOMIC DNA]</scope>
    <source>
        <strain evidence="6 7">SRB007</strain>
    </source>
</reference>
<dbReference type="PANTHER" id="PTHR30435">
    <property type="entry name" value="FLAGELLAR PROTEIN"/>
    <property type="match status" value="1"/>
</dbReference>
<feature type="domain" description="Flagellar basal-body/hook protein C-terminal" evidence="5">
    <location>
        <begin position="65"/>
        <end position="106"/>
    </location>
</feature>
<evidence type="ECO:0000259" key="5">
    <source>
        <dbReference type="Pfam" id="PF06429"/>
    </source>
</evidence>
<evidence type="ECO:0000313" key="6">
    <source>
        <dbReference type="EMBL" id="QGY41635.1"/>
    </source>
</evidence>
<feature type="domain" description="Flagellar basal body rod protein N-terminal" evidence="4">
    <location>
        <begin position="2"/>
        <end position="32"/>
    </location>
</feature>
<evidence type="ECO:0000313" key="7">
    <source>
        <dbReference type="Proteomes" id="UP000428328"/>
    </source>
</evidence>
<dbReference type="InterPro" id="IPR010930">
    <property type="entry name" value="Flg_bb/hook_C_dom"/>
</dbReference>
<evidence type="ECO:0000256" key="3">
    <source>
        <dbReference type="ARBA" id="ARBA00023143"/>
    </source>
</evidence>
<dbReference type="RefSeq" id="WP_158950078.1">
    <property type="nucleotide sequence ID" value="NZ_CP046400.1"/>
</dbReference>
<dbReference type="KEGG" id="psel:GM415_16405"/>
<comment type="subcellular location">
    <subcellularLocation>
        <location evidence="1">Bacterial flagellum basal body</location>
    </subcellularLocation>
</comment>
<dbReference type="Proteomes" id="UP000428328">
    <property type="component" value="Chromosome"/>
</dbReference>
<dbReference type="AlphaFoldDB" id="A0A6I6JFN1"/>
<dbReference type="Pfam" id="PF00460">
    <property type="entry name" value="Flg_bb_rod"/>
    <property type="match status" value="1"/>
</dbReference>
<dbReference type="InterPro" id="IPR001444">
    <property type="entry name" value="Flag_bb_rod_N"/>
</dbReference>
<protein>
    <submittedName>
        <fullName evidence="6">Flagellar basal body rod protein</fullName>
    </submittedName>
</protein>
<gene>
    <name evidence="6" type="ORF">GM415_16405</name>
</gene>
<dbReference type="InterPro" id="IPR019776">
    <property type="entry name" value="Flagellar_basal_body_rod_CS"/>
</dbReference>
<name>A0A6I6JFN1_9BACT</name>
<keyword evidence="6" id="KW-0969">Cilium</keyword>
<dbReference type="PANTHER" id="PTHR30435:SF19">
    <property type="entry name" value="FLAGELLAR BASAL-BODY ROD PROTEIN FLGG"/>
    <property type="match status" value="1"/>
</dbReference>
<dbReference type="Pfam" id="PF06429">
    <property type="entry name" value="Flg_bbr_C"/>
    <property type="match status" value="1"/>
</dbReference>
<keyword evidence="3" id="KW-0975">Bacterial flagellum</keyword>
<evidence type="ECO:0000259" key="4">
    <source>
        <dbReference type="Pfam" id="PF00460"/>
    </source>
</evidence>
<dbReference type="GO" id="GO:0009425">
    <property type="term" value="C:bacterial-type flagellum basal body"/>
    <property type="evidence" value="ECO:0007669"/>
    <property type="project" value="UniProtKB-SubCell"/>
</dbReference>
<evidence type="ECO:0000256" key="1">
    <source>
        <dbReference type="ARBA" id="ARBA00004117"/>
    </source>
</evidence>
<dbReference type="PROSITE" id="PS00588">
    <property type="entry name" value="FLAGELLA_BB_ROD"/>
    <property type="match status" value="1"/>
</dbReference>
<keyword evidence="7" id="KW-1185">Reference proteome</keyword>
<dbReference type="EMBL" id="CP046400">
    <property type="protein sequence ID" value="QGY41635.1"/>
    <property type="molecule type" value="Genomic_DNA"/>
</dbReference>
<sequence>MIDTNLSALDALGTTQQVSANNIANVSTEEFKASSVSLETGPEGEGVRVASINESTTSGPVVDGVEQSNTDIGTEMVNMMTTSRAFSANTAFIRASEEMTGHLLNMIA</sequence>
<comment type="similarity">
    <text evidence="2">Belongs to the flagella basal body rod proteins family.</text>
</comment>
<proteinExistence type="inferred from homology"/>
<organism evidence="6 7">
    <name type="scientific">Pseudodesulfovibrio cashew</name>
    <dbReference type="NCBI Taxonomy" id="2678688"/>
    <lineage>
        <taxon>Bacteria</taxon>
        <taxon>Pseudomonadati</taxon>
        <taxon>Thermodesulfobacteriota</taxon>
        <taxon>Desulfovibrionia</taxon>
        <taxon>Desulfovibrionales</taxon>
        <taxon>Desulfovibrionaceae</taxon>
    </lineage>
</organism>
<accession>A0A6I6JFN1</accession>